<dbReference type="EMBL" id="SUNH01000015">
    <property type="protein sequence ID" value="TJZ83702.1"/>
    <property type="molecule type" value="Genomic_DNA"/>
</dbReference>
<dbReference type="InterPro" id="IPR029063">
    <property type="entry name" value="SAM-dependent_MTases_sf"/>
</dbReference>
<name>A0A4U0QR11_9RHOB</name>
<dbReference type="OrthoDB" id="9816424at2"/>
<organism evidence="1 2">
    <name type="scientific">Paracoccus hibiscisoli</name>
    <dbReference type="NCBI Taxonomy" id="2023261"/>
    <lineage>
        <taxon>Bacteria</taxon>
        <taxon>Pseudomonadati</taxon>
        <taxon>Pseudomonadota</taxon>
        <taxon>Alphaproteobacteria</taxon>
        <taxon>Rhodobacterales</taxon>
        <taxon>Paracoccaceae</taxon>
        <taxon>Paracoccus</taxon>
    </lineage>
</organism>
<dbReference type="SUPFAM" id="SSF53335">
    <property type="entry name" value="S-adenosyl-L-methionine-dependent methyltransferases"/>
    <property type="match status" value="1"/>
</dbReference>
<comment type="caution">
    <text evidence="1">The sequence shown here is derived from an EMBL/GenBank/DDBJ whole genome shotgun (WGS) entry which is preliminary data.</text>
</comment>
<reference evidence="1 2" key="1">
    <citation type="submission" date="2019-04" db="EMBL/GenBank/DDBJ databases">
        <authorList>
            <person name="Li J."/>
        </authorList>
    </citation>
    <scope>NUCLEOTIDE SEQUENCE [LARGE SCALE GENOMIC DNA]</scope>
    <source>
        <strain evidence="1 2">CCTCC AB2016182</strain>
    </source>
</reference>
<keyword evidence="1" id="KW-0808">Transferase</keyword>
<dbReference type="Gene3D" id="3.40.50.150">
    <property type="entry name" value="Vaccinia Virus protein VP39"/>
    <property type="match status" value="1"/>
</dbReference>
<accession>A0A4U0QR11</accession>
<dbReference type="GO" id="GO:0008168">
    <property type="term" value="F:methyltransferase activity"/>
    <property type="evidence" value="ECO:0007669"/>
    <property type="project" value="UniProtKB-KW"/>
</dbReference>
<dbReference type="AlphaFoldDB" id="A0A4U0QR11"/>
<keyword evidence="2" id="KW-1185">Reference proteome</keyword>
<gene>
    <name evidence="1" type="ORF">FA740_11400</name>
</gene>
<evidence type="ECO:0000313" key="2">
    <source>
        <dbReference type="Proteomes" id="UP000306223"/>
    </source>
</evidence>
<dbReference type="Proteomes" id="UP000306223">
    <property type="component" value="Unassembled WGS sequence"/>
</dbReference>
<evidence type="ECO:0000313" key="1">
    <source>
        <dbReference type="EMBL" id="TJZ83702.1"/>
    </source>
</evidence>
<dbReference type="RefSeq" id="WP_136856905.1">
    <property type="nucleotide sequence ID" value="NZ_SUNH01000015.1"/>
</dbReference>
<proteinExistence type="predicted"/>
<protein>
    <submittedName>
        <fullName evidence="1">Class I SAM-dependent methyltransferase</fullName>
    </submittedName>
</protein>
<keyword evidence="1" id="KW-0489">Methyltransferase</keyword>
<dbReference type="GO" id="GO:0032259">
    <property type="term" value="P:methylation"/>
    <property type="evidence" value="ECO:0007669"/>
    <property type="project" value="UniProtKB-KW"/>
</dbReference>
<sequence>MARLFSQGRIVGLDLAPKQLDLGPRVSIRKGAQADPTVIAALIAQEGPFDIIIDDGSHRPDDVLASWRLLGQALVPGGIYVVEDVQTAFMTALGGSADLSAPNHLAALRDLALDLGAGRLVEPALQRIERHHNLIVLVAADGPAPDLMQAPDALRAAAAGQGALWQGGGGTGAPIVALPVDRLSSDAALTQALQGRADGEALVFPWPEDTDLLRRLFVQIDHHEIAAITPGSPILAAAARVLSLVIVPGGVMVVQGPNDFPSIHAYHLRSRRAILAQHWVQTVLLDPETQPSQGQLLGLLDRALLYGRPGSSGPIQRRLAEIGSDDAGGLQLQILAAGRGGDWGPVATVALACAARSADAVMSDGYRLVAAWA</sequence>